<accession>A0A2P2E4D9</accession>
<gene>
    <name evidence="3" type="ORF">LPTSP4_32870</name>
</gene>
<evidence type="ECO:0000313" key="4">
    <source>
        <dbReference type="Proteomes" id="UP000245133"/>
    </source>
</evidence>
<dbReference type="SUPFAM" id="SSF54909">
    <property type="entry name" value="Dimeric alpha+beta barrel"/>
    <property type="match status" value="1"/>
</dbReference>
<dbReference type="EMBL" id="BFBB01000008">
    <property type="protein sequence ID" value="GBF51749.1"/>
    <property type="molecule type" value="Genomic_DNA"/>
</dbReference>
<dbReference type="InterPro" id="IPR021708">
    <property type="entry name" value="DUF3291"/>
</dbReference>
<dbReference type="Proteomes" id="UP000245133">
    <property type="component" value="Unassembled WGS sequence"/>
</dbReference>
<keyword evidence="4" id="KW-1185">Reference proteome</keyword>
<protein>
    <recommendedName>
        <fullName evidence="2">DUF3291 domain-containing protein</fullName>
    </recommendedName>
</protein>
<dbReference type="Gene3D" id="3.30.70.100">
    <property type="match status" value="1"/>
</dbReference>
<dbReference type="AlphaFoldDB" id="A0A2P2E4D9"/>
<dbReference type="Pfam" id="PF11695">
    <property type="entry name" value="DUF3291"/>
    <property type="match status" value="1"/>
</dbReference>
<sequence>MKEFSFLLVALTSWISNCAFASPFQKSAQINQFNLQPDSEVLIALTEVDIAGTNADRSTFWDRVSSVRNDLKNRPGFLGASIRKEVFGSRAWTMTVWTNEEALEDFVYAKEHERAMKEGAPAVRKGTFYRGKKKWKEIPIAWEEAERLLSEEGRTE</sequence>
<feature type="signal peptide" evidence="1">
    <location>
        <begin position="1"/>
        <end position="21"/>
    </location>
</feature>
<evidence type="ECO:0000313" key="3">
    <source>
        <dbReference type="EMBL" id="GBF51749.1"/>
    </source>
</evidence>
<evidence type="ECO:0000256" key="1">
    <source>
        <dbReference type="SAM" id="SignalP"/>
    </source>
</evidence>
<proteinExistence type="predicted"/>
<organism evidence="3 4">
    <name type="scientific">Leptospira ryugenii</name>
    <dbReference type="NCBI Taxonomy" id="1917863"/>
    <lineage>
        <taxon>Bacteria</taxon>
        <taxon>Pseudomonadati</taxon>
        <taxon>Spirochaetota</taxon>
        <taxon>Spirochaetia</taxon>
        <taxon>Leptospirales</taxon>
        <taxon>Leptospiraceae</taxon>
        <taxon>Leptospira</taxon>
    </lineage>
</organism>
<reference evidence="3 4" key="1">
    <citation type="submission" date="2018-02" db="EMBL/GenBank/DDBJ databases">
        <title>Novel Leptospira species isolated from soil and water in Japan.</title>
        <authorList>
            <person name="Nakao R."/>
            <person name="Masuzawa T."/>
        </authorList>
    </citation>
    <scope>NUCLEOTIDE SEQUENCE [LARGE SCALE GENOMIC DNA]</scope>
    <source>
        <strain evidence="3 4">YH101</strain>
    </source>
</reference>
<feature type="domain" description="DUF3291" evidence="2">
    <location>
        <begin position="87"/>
        <end position="118"/>
    </location>
</feature>
<name>A0A2P2E4D9_9LEPT</name>
<comment type="caution">
    <text evidence="3">The sequence shown here is derived from an EMBL/GenBank/DDBJ whole genome shotgun (WGS) entry which is preliminary data.</text>
</comment>
<dbReference type="InterPro" id="IPR011008">
    <property type="entry name" value="Dimeric_a/b-barrel"/>
</dbReference>
<dbReference type="RefSeq" id="WP_108978053.1">
    <property type="nucleotide sequence ID" value="NZ_BFBB01000008.1"/>
</dbReference>
<dbReference type="OrthoDB" id="5518731at2"/>
<evidence type="ECO:0000259" key="2">
    <source>
        <dbReference type="Pfam" id="PF11695"/>
    </source>
</evidence>
<feature type="chain" id="PRO_5015201271" description="DUF3291 domain-containing protein" evidence="1">
    <location>
        <begin position="22"/>
        <end position="156"/>
    </location>
</feature>
<keyword evidence="1" id="KW-0732">Signal</keyword>